<keyword evidence="3" id="KW-1185">Reference proteome</keyword>
<gene>
    <name evidence="2" type="ORF">COC42_07240</name>
</gene>
<accession>A0A2A4B7N4</accession>
<evidence type="ECO:0008006" key="4">
    <source>
        <dbReference type="Google" id="ProtNLM"/>
    </source>
</evidence>
<proteinExistence type="predicted"/>
<reference evidence="2 3" key="1">
    <citation type="submission" date="2017-09" db="EMBL/GenBank/DDBJ databases">
        <title>Sphingomonas spermidinifaciens 9NM-10, whole genome shotgun sequence.</title>
        <authorList>
            <person name="Feng G."/>
            <person name="Zhu H."/>
        </authorList>
    </citation>
    <scope>NUCLEOTIDE SEQUENCE [LARGE SCALE GENOMIC DNA]</scope>
    <source>
        <strain evidence="2 3">9NM-10</strain>
    </source>
</reference>
<feature type="region of interest" description="Disordered" evidence="1">
    <location>
        <begin position="1"/>
        <end position="30"/>
    </location>
</feature>
<comment type="caution">
    <text evidence="2">The sequence shown here is derived from an EMBL/GenBank/DDBJ whole genome shotgun (WGS) entry which is preliminary data.</text>
</comment>
<sequence>MPAQRLGGHSREITRRLDQLARGETRTDAARPGMRLVRESQGRMHVVMIDEDRSIHYEGRSYHSLSGVARTITGMCWSGPAFFGLTRKVAA</sequence>
<evidence type="ECO:0000313" key="2">
    <source>
        <dbReference type="EMBL" id="PCD04090.1"/>
    </source>
</evidence>
<dbReference type="OrthoDB" id="284135at2"/>
<protein>
    <recommendedName>
        <fullName evidence="4">DUF2924 domain-containing protein</fullName>
    </recommendedName>
</protein>
<feature type="compositionally biased region" description="Basic and acidic residues" evidence="1">
    <location>
        <begin position="9"/>
        <end position="29"/>
    </location>
</feature>
<dbReference type="Pfam" id="PF11149">
    <property type="entry name" value="DUF2924"/>
    <property type="match status" value="1"/>
</dbReference>
<dbReference type="Proteomes" id="UP000218366">
    <property type="component" value="Unassembled WGS sequence"/>
</dbReference>
<name>A0A2A4B7N4_9SPHN</name>
<evidence type="ECO:0000256" key="1">
    <source>
        <dbReference type="SAM" id="MobiDB-lite"/>
    </source>
</evidence>
<dbReference type="EMBL" id="NWMW01000001">
    <property type="protein sequence ID" value="PCD04090.1"/>
    <property type="molecule type" value="Genomic_DNA"/>
</dbReference>
<dbReference type="RefSeq" id="WP_096342485.1">
    <property type="nucleotide sequence ID" value="NZ_NWMW01000001.1"/>
</dbReference>
<dbReference type="InterPro" id="IPR021322">
    <property type="entry name" value="DUF2924"/>
</dbReference>
<organism evidence="2 3">
    <name type="scientific">Sphingomonas spermidinifaciens</name>
    <dbReference type="NCBI Taxonomy" id="1141889"/>
    <lineage>
        <taxon>Bacteria</taxon>
        <taxon>Pseudomonadati</taxon>
        <taxon>Pseudomonadota</taxon>
        <taxon>Alphaproteobacteria</taxon>
        <taxon>Sphingomonadales</taxon>
        <taxon>Sphingomonadaceae</taxon>
        <taxon>Sphingomonas</taxon>
    </lineage>
</organism>
<evidence type="ECO:0000313" key="3">
    <source>
        <dbReference type="Proteomes" id="UP000218366"/>
    </source>
</evidence>
<dbReference type="AlphaFoldDB" id="A0A2A4B7N4"/>